<name>A0A660L3W9_9BACL</name>
<dbReference type="AlphaFoldDB" id="A0A660L3W9"/>
<feature type="domain" description="Metallo-beta-lactamase" evidence="4">
    <location>
        <begin position="30"/>
        <end position="294"/>
    </location>
</feature>
<protein>
    <submittedName>
        <fullName evidence="5">Ribonuclease J</fullName>
    </submittedName>
</protein>
<evidence type="ECO:0000313" key="5">
    <source>
        <dbReference type="EMBL" id="RKQ88711.1"/>
    </source>
</evidence>
<dbReference type="InterPro" id="IPR036866">
    <property type="entry name" value="RibonucZ/Hydroxyglut_hydro"/>
</dbReference>
<evidence type="ECO:0000256" key="3">
    <source>
        <dbReference type="SAM" id="MobiDB-lite"/>
    </source>
</evidence>
<dbReference type="PANTHER" id="PTHR43694:SF1">
    <property type="entry name" value="RIBONUCLEASE J"/>
    <property type="match status" value="1"/>
</dbReference>
<keyword evidence="6" id="KW-1185">Reference proteome</keyword>
<dbReference type="Proteomes" id="UP000267019">
    <property type="component" value="Unassembled WGS sequence"/>
</dbReference>
<dbReference type="SMART" id="SM00849">
    <property type="entry name" value="Lactamase_B"/>
    <property type="match status" value="1"/>
</dbReference>
<reference evidence="5 6" key="1">
    <citation type="submission" date="2018-10" db="EMBL/GenBank/DDBJ databases">
        <title>Genomic Encyclopedia of Type Strains, Phase IV (KMG-IV): sequencing the most valuable type-strain genomes for metagenomic binning, comparative biology and taxonomic classification.</title>
        <authorList>
            <person name="Goeker M."/>
        </authorList>
    </citation>
    <scope>NUCLEOTIDE SEQUENCE [LARGE SCALE GENOMIC DNA]</scope>
    <source>
        <strain evidence="5 6">DSM 22653</strain>
    </source>
</reference>
<dbReference type="Gene3D" id="3.60.15.10">
    <property type="entry name" value="Ribonuclease Z/Hydroxyacylglutathione hydrolase-like"/>
    <property type="match status" value="1"/>
</dbReference>
<gene>
    <name evidence="5" type="ORF">C7438_0352</name>
</gene>
<dbReference type="EMBL" id="RBIJ01000001">
    <property type="protein sequence ID" value="RKQ88711.1"/>
    <property type="molecule type" value="Genomic_DNA"/>
</dbReference>
<dbReference type="SUPFAM" id="SSF56281">
    <property type="entry name" value="Metallo-hydrolase/oxidoreductase"/>
    <property type="match status" value="1"/>
</dbReference>
<keyword evidence="1" id="KW-0540">Nuclease</keyword>
<evidence type="ECO:0000313" key="6">
    <source>
        <dbReference type="Proteomes" id="UP000267019"/>
    </source>
</evidence>
<dbReference type="Pfam" id="PF12706">
    <property type="entry name" value="Lactamase_B_2"/>
    <property type="match status" value="1"/>
</dbReference>
<dbReference type="GO" id="GO:0004527">
    <property type="term" value="F:exonuclease activity"/>
    <property type="evidence" value="ECO:0007669"/>
    <property type="project" value="UniProtKB-KW"/>
</dbReference>
<comment type="caution">
    <text evidence="5">The sequence shown here is derived from an EMBL/GenBank/DDBJ whole genome shotgun (WGS) entry which is preliminary data.</text>
</comment>
<dbReference type="Gene3D" id="3.40.50.10710">
    <property type="entry name" value="Metallo-hydrolase/oxidoreductase"/>
    <property type="match status" value="1"/>
</dbReference>
<proteinExistence type="predicted"/>
<evidence type="ECO:0000259" key="4">
    <source>
        <dbReference type="SMART" id="SM00849"/>
    </source>
</evidence>
<dbReference type="InterPro" id="IPR042173">
    <property type="entry name" value="RNase_J_2"/>
</dbReference>
<dbReference type="GO" id="GO:0003723">
    <property type="term" value="F:RNA binding"/>
    <property type="evidence" value="ECO:0007669"/>
    <property type="project" value="UniProtKB-KW"/>
</dbReference>
<feature type="region of interest" description="Disordered" evidence="3">
    <location>
        <begin position="103"/>
        <end position="122"/>
    </location>
</feature>
<evidence type="ECO:0000256" key="1">
    <source>
        <dbReference type="ARBA" id="ARBA00022839"/>
    </source>
</evidence>
<dbReference type="PANTHER" id="PTHR43694">
    <property type="entry name" value="RIBONUCLEASE J"/>
    <property type="match status" value="1"/>
</dbReference>
<dbReference type="InterPro" id="IPR001279">
    <property type="entry name" value="Metallo-B-lactamas"/>
</dbReference>
<accession>A0A660L3W9</accession>
<organism evidence="5 6">
    <name type="scientific">Brockia lithotrophica</name>
    <dbReference type="NCBI Taxonomy" id="933949"/>
    <lineage>
        <taxon>Bacteria</taxon>
        <taxon>Bacillati</taxon>
        <taxon>Bacillota</taxon>
        <taxon>Bacilli</taxon>
        <taxon>Bacillales</taxon>
        <taxon>Bacillales Family X. Incertae Sedis</taxon>
        <taxon>Brockia</taxon>
    </lineage>
</organism>
<sequence>MVVGIPLRKERTALPRETEIVFHAGLRQIGGTVVEVRYGEARLLFDFGSAYRPAQAFAEAQFFPDGQKPSLRHLLLLRRLPTLDGVYRRQDLLLPLRIDGSGYSKDDASPSPTPFGREERSPVPYEEWSGETAVFISHFHLDHTSGLPWLHPKVPVYTSEESLRVWKALALSGLAEEGAPDDHETVVPMPEERNFRIGDIRFWVLSVDHNVPGASALFLETPDLRLVYSGDLRLHGSNPQKTARFVAEARSFRPDLLLLEGTSLPPEREEEALRRAPTFESALAKRLADVAADVRGPVLVHTYVRDAERLLLYVNLAKTLGRKALLGPKAARYLFALTGRRDFAVLRLPDGEAEEARLLPLPREIPRVDLADLVASPQEFFVHVPCTYPALPLDLAGTEGVFFHSDGMPYGPHNPAYGPWREAIEASGFRYELLHANGHAVPDHLFQIVRAIAPKRLVPVHTYNPERYAEIFPHTFLPEHRVPYGPKDIVP</sequence>
<keyword evidence="2" id="KW-0694">RNA-binding</keyword>
<keyword evidence="1" id="KW-0269">Exonuclease</keyword>
<keyword evidence="1" id="KW-0378">Hydrolase</keyword>
<evidence type="ECO:0000256" key="2">
    <source>
        <dbReference type="ARBA" id="ARBA00022884"/>
    </source>
</evidence>